<feature type="non-terminal residue" evidence="7">
    <location>
        <position position="1"/>
    </location>
</feature>
<dbReference type="OMA" id="HSKTINC"/>
<dbReference type="Pfam" id="PF00155">
    <property type="entry name" value="Aminotran_1_2"/>
    <property type="match status" value="1"/>
</dbReference>
<proteinExistence type="inferred from homology"/>
<dbReference type="GO" id="GO:0030170">
    <property type="term" value="F:pyridoxal phosphate binding"/>
    <property type="evidence" value="ECO:0007669"/>
    <property type="project" value="InterPro"/>
</dbReference>
<evidence type="ECO:0000256" key="5">
    <source>
        <dbReference type="ARBA" id="ARBA00022898"/>
    </source>
</evidence>
<keyword evidence="8" id="KW-1185">Reference proteome</keyword>
<dbReference type="GO" id="GO:0006520">
    <property type="term" value="P:amino acid metabolic process"/>
    <property type="evidence" value="ECO:0007669"/>
    <property type="project" value="TreeGrafter"/>
</dbReference>
<comment type="caution">
    <text evidence="7">The sequence shown here is derived from an EMBL/GenBank/DDBJ whole genome shotgun (WGS) entry which is preliminary data.</text>
</comment>
<dbReference type="InterPro" id="IPR015421">
    <property type="entry name" value="PyrdxlP-dep_Trfase_major"/>
</dbReference>
<dbReference type="Gene3D" id="3.90.1150.10">
    <property type="entry name" value="Aspartate Aminotransferase, domain 1"/>
    <property type="match status" value="1"/>
</dbReference>
<keyword evidence="3" id="KW-0032">Aminotransferase</keyword>
<dbReference type="InterPro" id="IPR050478">
    <property type="entry name" value="Ethylene_sulfur-biosynth"/>
</dbReference>
<dbReference type="PANTHER" id="PTHR43795:SF32">
    <property type="entry name" value="AMINOTRANSFERASE GLII-RELATED"/>
    <property type="match status" value="1"/>
</dbReference>
<dbReference type="CDD" id="cd00609">
    <property type="entry name" value="AAT_like"/>
    <property type="match status" value="1"/>
</dbReference>
<dbReference type="PRINTS" id="PR00753">
    <property type="entry name" value="ACCSYNTHASE"/>
</dbReference>
<evidence type="ECO:0000256" key="2">
    <source>
        <dbReference type="ARBA" id="ARBA00007441"/>
    </source>
</evidence>
<keyword evidence="5" id="KW-0663">Pyridoxal phosphate</keyword>
<reference evidence="7 8" key="1">
    <citation type="submission" date="2018-05" db="EMBL/GenBank/DDBJ databases">
        <title>Draft genome sequence of Scytalidium lignicola DSM 105466, a ubiquitous saprotrophic fungus.</title>
        <authorList>
            <person name="Buettner E."/>
            <person name="Gebauer A.M."/>
            <person name="Hofrichter M."/>
            <person name="Liers C."/>
            <person name="Kellner H."/>
        </authorList>
    </citation>
    <scope>NUCLEOTIDE SEQUENCE [LARGE SCALE GENOMIC DNA]</scope>
    <source>
        <strain evidence="7 8">DSM 105466</strain>
    </source>
</reference>
<dbReference type="STRING" id="5539.A0A3E2HI40"/>
<evidence type="ECO:0000259" key="6">
    <source>
        <dbReference type="Pfam" id="PF00155"/>
    </source>
</evidence>
<dbReference type="InterPro" id="IPR015424">
    <property type="entry name" value="PyrdxlP-dep_Trfase"/>
</dbReference>
<dbReference type="InterPro" id="IPR015422">
    <property type="entry name" value="PyrdxlP-dep_Trfase_small"/>
</dbReference>
<dbReference type="SUPFAM" id="SSF53383">
    <property type="entry name" value="PLP-dependent transferases"/>
    <property type="match status" value="1"/>
</dbReference>
<name>A0A3E2HI40_SCYLI</name>
<accession>A0A3E2HI40</accession>
<keyword evidence="4" id="KW-0808">Transferase</keyword>
<dbReference type="Proteomes" id="UP000258309">
    <property type="component" value="Unassembled WGS sequence"/>
</dbReference>
<dbReference type="GO" id="GO:0008483">
    <property type="term" value="F:transaminase activity"/>
    <property type="evidence" value="ECO:0007669"/>
    <property type="project" value="UniProtKB-KW"/>
</dbReference>
<dbReference type="AlphaFoldDB" id="A0A3E2HI40"/>
<protein>
    <recommendedName>
        <fullName evidence="6">Aminotransferase class I/classII large domain-containing protein</fullName>
    </recommendedName>
</protein>
<evidence type="ECO:0000256" key="3">
    <source>
        <dbReference type="ARBA" id="ARBA00022576"/>
    </source>
</evidence>
<comment type="similarity">
    <text evidence="2">Belongs to the class-I pyridoxal-phosphate-dependent aminotransferase family.</text>
</comment>
<organism evidence="7 8">
    <name type="scientific">Scytalidium lignicola</name>
    <name type="common">Hyphomycete</name>
    <dbReference type="NCBI Taxonomy" id="5539"/>
    <lineage>
        <taxon>Eukaryota</taxon>
        <taxon>Fungi</taxon>
        <taxon>Dikarya</taxon>
        <taxon>Ascomycota</taxon>
        <taxon>Pezizomycotina</taxon>
        <taxon>Leotiomycetes</taxon>
        <taxon>Leotiomycetes incertae sedis</taxon>
        <taxon>Scytalidium</taxon>
    </lineage>
</organism>
<feature type="domain" description="Aminotransferase class I/classII large" evidence="6">
    <location>
        <begin position="77"/>
        <end position="422"/>
    </location>
</feature>
<dbReference type="InterPro" id="IPR004839">
    <property type="entry name" value="Aminotransferase_I/II_large"/>
</dbReference>
<comment type="cofactor">
    <cofactor evidence="1">
        <name>pyridoxal 5'-phosphate</name>
        <dbReference type="ChEBI" id="CHEBI:597326"/>
    </cofactor>
</comment>
<evidence type="ECO:0000256" key="1">
    <source>
        <dbReference type="ARBA" id="ARBA00001933"/>
    </source>
</evidence>
<evidence type="ECO:0000313" key="8">
    <source>
        <dbReference type="Proteomes" id="UP000258309"/>
    </source>
</evidence>
<dbReference type="EMBL" id="NCSJ02000047">
    <property type="protein sequence ID" value="RFU32822.1"/>
    <property type="molecule type" value="Genomic_DNA"/>
</dbReference>
<evidence type="ECO:0000256" key="4">
    <source>
        <dbReference type="ARBA" id="ARBA00022679"/>
    </source>
</evidence>
<dbReference type="PANTHER" id="PTHR43795">
    <property type="entry name" value="BIFUNCTIONAL ASPARTATE AMINOTRANSFERASE AND GLUTAMATE/ASPARTATE-PREPHENATE AMINOTRANSFERASE-RELATED"/>
    <property type="match status" value="1"/>
</dbReference>
<dbReference type="Gene3D" id="3.40.640.10">
    <property type="entry name" value="Type I PLP-dependent aspartate aminotransferase-like (Major domain)"/>
    <property type="match status" value="1"/>
</dbReference>
<gene>
    <name evidence="7" type="ORF">B7463_g3511</name>
</gene>
<evidence type="ECO:0000313" key="7">
    <source>
        <dbReference type="EMBL" id="RFU32822.1"/>
    </source>
</evidence>
<sequence length="434" mass="47808">MNPGIIPTLPIEGKLPTSSALLEMLSLRCKERNETLIPSLLSQHDAVLAGDVDTIDLSTAENWSVKDSLLNRLQDTLDSLSDEDLAYSSGIGGCLKTRKLMSELLNHNFRPVESVTASHIVLAAGGSFALTALMEQICDPGDGILIATPYWAGLDISISIHCHARIIPVNVPLDKFFCSESIQYYESSLDNASIPIKAILICNPHNPLGQCYPRETIQAMQDFCKRKQLHYISDEVYALSLHQPAPGGFVPFVSALEIKSKEISDQVHIIYSLSKDFGCSGIRLGALITQSNNAVRLSAALSVHSQVSTLSTSLATKKILTPDTVRQISEKRGQKLNEAYQVIRSFLEKHNMEFIPVSYGMFVFARVCKISDIDAEQKLLGCLKARGVSVSTGTSYHFQEPGWFRICYGVPLDQLHEGLKRLECGVQDYLYNGT</sequence>
<dbReference type="OrthoDB" id="7042322at2759"/>
<feature type="non-terminal residue" evidence="7">
    <location>
        <position position="434"/>
    </location>
</feature>